<dbReference type="Proteomes" id="UP000279173">
    <property type="component" value="Unassembled WGS sequence"/>
</dbReference>
<gene>
    <name evidence="7" type="ORF">ALO68_200200</name>
    <name evidence="8" type="ORF">ALP10_200151</name>
</gene>
<reference evidence="7 9" key="1">
    <citation type="submission" date="2015-09" db="EMBL/GenBank/DDBJ databases">
        <title>Genome announcement of multiple Pseudomonas syringae strains.</title>
        <authorList>
            <person name="Thakur S."/>
            <person name="Wang P.W."/>
            <person name="Gong Y."/>
            <person name="Weir B.S."/>
            <person name="Guttman D.S."/>
        </authorList>
    </citation>
    <scope>NUCLEOTIDE SEQUENCE [LARGE SCALE GENOMIC DNA]</scope>
    <source>
        <strain evidence="7 9">ICMP4531</strain>
    </source>
</reference>
<evidence type="ECO:0000256" key="5">
    <source>
        <dbReference type="PROSITE-ProRule" id="PRU10137"/>
    </source>
</evidence>
<name>A0A0P9TZ23_9PSED</name>
<reference evidence="8 10" key="2">
    <citation type="submission" date="2018-08" db="EMBL/GenBank/DDBJ databases">
        <title>Recombination of ecologically and evolutionarily significant loci maintains genetic cohesion in the Pseudomonas syringae species complex.</title>
        <authorList>
            <person name="Dillon M."/>
            <person name="Thakur S."/>
            <person name="Almeida R.N.D."/>
            <person name="Weir B.S."/>
            <person name="Guttman D.S."/>
        </authorList>
    </citation>
    <scope>NUCLEOTIDE SEQUENCE [LARGE SCALE GENOMIC DNA]</scope>
    <source>
        <strain evidence="8 10">ICMP 3263</strain>
    </source>
</reference>
<evidence type="ECO:0000313" key="10">
    <source>
        <dbReference type="Proteomes" id="UP000279173"/>
    </source>
</evidence>
<evidence type="ECO:0000256" key="2">
    <source>
        <dbReference type="ARBA" id="ARBA00023125"/>
    </source>
</evidence>
<evidence type="ECO:0000313" key="9">
    <source>
        <dbReference type="Proteomes" id="UP000050557"/>
    </source>
</evidence>
<dbReference type="GO" id="GO:0000150">
    <property type="term" value="F:DNA strand exchange activity"/>
    <property type="evidence" value="ECO:0007669"/>
    <property type="project" value="InterPro"/>
</dbReference>
<accession>A0A0P9TZ23</accession>
<organism evidence="7 9">
    <name type="scientific">Pseudomonas syringae pv. helianthi</name>
    <dbReference type="NCBI Taxonomy" id="251654"/>
    <lineage>
        <taxon>Bacteria</taxon>
        <taxon>Pseudomonadati</taxon>
        <taxon>Pseudomonadota</taxon>
        <taxon>Gammaproteobacteria</taxon>
        <taxon>Pseudomonadales</taxon>
        <taxon>Pseudomonadaceae</taxon>
        <taxon>Pseudomonas</taxon>
    </lineage>
</organism>
<dbReference type="InterPro" id="IPR036162">
    <property type="entry name" value="Resolvase-like_N_sf"/>
</dbReference>
<dbReference type="GO" id="GO:0015074">
    <property type="term" value="P:DNA integration"/>
    <property type="evidence" value="ECO:0007669"/>
    <property type="project" value="UniProtKB-KW"/>
</dbReference>
<dbReference type="Gene3D" id="3.40.50.1390">
    <property type="entry name" value="Resolvase, N-terminal catalytic domain"/>
    <property type="match status" value="1"/>
</dbReference>
<evidence type="ECO:0000313" key="7">
    <source>
        <dbReference type="EMBL" id="KPX46940.1"/>
    </source>
</evidence>
<sequence>MLIGYVRVSTDDQLLDLQRDALEKAGCERVFEDTASGAKAERVGLTALLTTLRRGDTVVVTTCNRNGVDLQSSRFSTGIDCVYPSQQTGIICE</sequence>
<protein>
    <submittedName>
        <fullName evidence="7">Relaxase</fullName>
    </submittedName>
</protein>
<keyword evidence="1" id="KW-0229">DNA integration</keyword>
<comment type="caution">
    <text evidence="7">The sequence shown here is derived from an EMBL/GenBank/DDBJ whole genome shotgun (WGS) entry which is preliminary data.</text>
</comment>
<proteinExistence type="predicted"/>
<dbReference type="AlphaFoldDB" id="A0A0P9TZ23"/>
<dbReference type="Proteomes" id="UP000050557">
    <property type="component" value="Unassembled WGS sequence"/>
</dbReference>
<evidence type="ECO:0000313" key="8">
    <source>
        <dbReference type="EMBL" id="RMV45775.1"/>
    </source>
</evidence>
<evidence type="ECO:0000256" key="1">
    <source>
        <dbReference type="ARBA" id="ARBA00022908"/>
    </source>
</evidence>
<dbReference type="PROSITE" id="PS51736">
    <property type="entry name" value="RECOMBINASES_3"/>
    <property type="match status" value="1"/>
</dbReference>
<dbReference type="CDD" id="cd03768">
    <property type="entry name" value="SR_ResInv"/>
    <property type="match status" value="1"/>
</dbReference>
<dbReference type="PATRIC" id="fig|251654.3.peg.5076"/>
<dbReference type="SUPFAM" id="SSF53041">
    <property type="entry name" value="Resolvase-like"/>
    <property type="match status" value="1"/>
</dbReference>
<dbReference type="InterPro" id="IPR006118">
    <property type="entry name" value="Recombinase_CS"/>
</dbReference>
<feature type="domain" description="Resolvase/invertase-type recombinase catalytic" evidence="6">
    <location>
        <begin position="1"/>
        <end position="93"/>
    </location>
</feature>
<keyword evidence="2" id="KW-0238">DNA-binding</keyword>
<dbReference type="InterPro" id="IPR006119">
    <property type="entry name" value="Resolv_N"/>
</dbReference>
<dbReference type="PROSITE" id="PS00397">
    <property type="entry name" value="RECOMBINASES_1"/>
    <property type="match status" value="1"/>
</dbReference>
<dbReference type="EMBL" id="RBUT01000120">
    <property type="protein sequence ID" value="RMV45775.1"/>
    <property type="molecule type" value="Genomic_DNA"/>
</dbReference>
<evidence type="ECO:0000256" key="3">
    <source>
        <dbReference type="ARBA" id="ARBA00023172"/>
    </source>
</evidence>
<keyword evidence="3" id="KW-0233">DNA recombination</keyword>
<evidence type="ECO:0000256" key="4">
    <source>
        <dbReference type="PIRSR" id="PIRSR606118-50"/>
    </source>
</evidence>
<dbReference type="SMART" id="SM00857">
    <property type="entry name" value="Resolvase"/>
    <property type="match status" value="1"/>
</dbReference>
<evidence type="ECO:0000259" key="6">
    <source>
        <dbReference type="PROSITE" id="PS51736"/>
    </source>
</evidence>
<dbReference type="GO" id="GO:0003677">
    <property type="term" value="F:DNA binding"/>
    <property type="evidence" value="ECO:0007669"/>
    <property type="project" value="UniProtKB-KW"/>
</dbReference>
<dbReference type="EMBL" id="LJQM01000080">
    <property type="protein sequence ID" value="KPX46940.1"/>
    <property type="molecule type" value="Genomic_DNA"/>
</dbReference>
<dbReference type="Pfam" id="PF00239">
    <property type="entry name" value="Resolvase"/>
    <property type="match status" value="1"/>
</dbReference>
<feature type="active site" description="O-(5'-phospho-DNA)-serine intermediate" evidence="4 5">
    <location>
        <position position="9"/>
    </location>
</feature>